<dbReference type="InterPro" id="IPR011650">
    <property type="entry name" value="Peptidase_M20_dimer"/>
</dbReference>
<dbReference type="PIRSF" id="PIRSF005962">
    <property type="entry name" value="Pept_M20D_amidohydro"/>
    <property type="match status" value="1"/>
</dbReference>
<accession>A0A1N7FI59</accession>
<keyword evidence="5" id="KW-1185">Reference proteome</keyword>
<gene>
    <name evidence="4" type="ORF">SAMN02745664_11320</name>
</gene>
<dbReference type="PANTHER" id="PTHR11014">
    <property type="entry name" value="PEPTIDASE M20 FAMILY MEMBER"/>
    <property type="match status" value="1"/>
</dbReference>
<evidence type="ECO:0000256" key="2">
    <source>
        <dbReference type="PIRSR" id="PIRSR005962-1"/>
    </source>
</evidence>
<proteinExistence type="predicted"/>
<dbReference type="InterPro" id="IPR036264">
    <property type="entry name" value="Bact_exopeptidase_dim_dom"/>
</dbReference>
<dbReference type="NCBIfam" id="TIGR01891">
    <property type="entry name" value="amidohydrolases"/>
    <property type="match status" value="1"/>
</dbReference>
<evidence type="ECO:0000259" key="3">
    <source>
        <dbReference type="Pfam" id="PF07687"/>
    </source>
</evidence>
<dbReference type="CDD" id="cd05666">
    <property type="entry name" value="M20_Acy1-like"/>
    <property type="match status" value="1"/>
</dbReference>
<dbReference type="Gene3D" id="3.30.70.360">
    <property type="match status" value="1"/>
</dbReference>
<dbReference type="InterPro" id="IPR002933">
    <property type="entry name" value="Peptidase_M20"/>
</dbReference>
<feature type="binding site" evidence="2">
    <location>
        <position position="371"/>
    </location>
    <ligand>
        <name>Mn(2+)</name>
        <dbReference type="ChEBI" id="CHEBI:29035"/>
        <label>2</label>
    </ligand>
</feature>
<dbReference type="STRING" id="34061.B0189_10385"/>
<dbReference type="PANTHER" id="PTHR11014:SF63">
    <property type="entry name" value="METALLOPEPTIDASE, PUTATIVE (AFU_ORTHOLOGUE AFUA_6G09600)-RELATED"/>
    <property type="match status" value="1"/>
</dbReference>
<organism evidence="4 5">
    <name type="scientific">Moraxella cuniculi DSM 21768</name>
    <dbReference type="NCBI Taxonomy" id="1122245"/>
    <lineage>
        <taxon>Bacteria</taxon>
        <taxon>Pseudomonadati</taxon>
        <taxon>Pseudomonadota</taxon>
        <taxon>Gammaproteobacteria</taxon>
        <taxon>Moraxellales</taxon>
        <taxon>Moraxellaceae</taxon>
        <taxon>Moraxella</taxon>
    </lineage>
</organism>
<evidence type="ECO:0000313" key="4">
    <source>
        <dbReference type="EMBL" id="SIR99977.1"/>
    </source>
</evidence>
<evidence type="ECO:0000313" key="5">
    <source>
        <dbReference type="Proteomes" id="UP000187495"/>
    </source>
</evidence>
<protein>
    <submittedName>
        <fullName evidence="4">Hippurate hydrolase</fullName>
    </submittedName>
</protein>
<reference evidence="5" key="1">
    <citation type="submission" date="2017-01" db="EMBL/GenBank/DDBJ databases">
        <authorList>
            <person name="Varghese N."/>
            <person name="Submissions S."/>
        </authorList>
    </citation>
    <scope>NUCLEOTIDE SEQUENCE [LARGE SCALE GENOMIC DNA]</scope>
    <source>
        <strain evidence="5">DSM 21768</strain>
    </source>
</reference>
<dbReference type="SUPFAM" id="SSF55031">
    <property type="entry name" value="Bacterial exopeptidase dimerisation domain"/>
    <property type="match status" value="1"/>
</dbReference>
<keyword evidence="2" id="KW-0479">Metal-binding</keyword>
<dbReference type="Pfam" id="PF07687">
    <property type="entry name" value="M20_dimer"/>
    <property type="match status" value="1"/>
</dbReference>
<feature type="binding site" evidence="2">
    <location>
        <position position="146"/>
    </location>
    <ligand>
        <name>Mn(2+)</name>
        <dbReference type="ChEBI" id="CHEBI:29035"/>
        <label>2</label>
    </ligand>
</feature>
<dbReference type="Proteomes" id="UP000187495">
    <property type="component" value="Unassembled WGS sequence"/>
</dbReference>
<comment type="cofactor">
    <cofactor evidence="2">
        <name>Mn(2+)</name>
        <dbReference type="ChEBI" id="CHEBI:29035"/>
    </cofactor>
    <text evidence="2">The Mn(2+) ion enhances activity.</text>
</comment>
<sequence length="399" mass="43507">MSLANPITINSQHLRDVMDEQSYFCNIRHTIHQYPELGFEEVKTSNLIVEMLTKWGYTVHQGLAKTGVVATLKNGNGNKTIGLRADMDALPIIENTGKPYQSRITGKFHGCGHDGHSTILLACAKQLAKTKNFNGIVHLIFQPAEELLYGGRVMLEDGLFDQFPCDVIFAMHNMPRLNAGEFYFKTGAIMASSDTIHVHVKGVGSHGAMPEYGIDATLVACHIAIALQSIVSRNVSPLDQAVITVGQLISGNLPNVVNDSALLKLSVRTLNPKVRQNVLKRIKEVVDFQSQSFGAIAEIEHVNGCPPTINGNEATAFAIKVAQNLVGIDKVHTDISPLMSSEDFAFMLEANPNGNYCFVGNGGEEEACMVHNSAYDFNDEIIAPAAAYFCGLVENYLKD</sequence>
<dbReference type="SUPFAM" id="SSF53187">
    <property type="entry name" value="Zn-dependent exopeptidases"/>
    <property type="match status" value="1"/>
</dbReference>
<feature type="binding site" evidence="2">
    <location>
        <position position="172"/>
    </location>
    <ligand>
        <name>Mn(2+)</name>
        <dbReference type="ChEBI" id="CHEBI:29035"/>
        <label>2</label>
    </ligand>
</feature>
<dbReference type="Gene3D" id="3.40.630.10">
    <property type="entry name" value="Zn peptidases"/>
    <property type="match status" value="1"/>
</dbReference>
<keyword evidence="2" id="KW-0464">Manganese</keyword>
<dbReference type="RefSeq" id="WP_078310434.1">
    <property type="nucleotide sequence ID" value="NZ_FTNU01000013.1"/>
</dbReference>
<keyword evidence="1 4" id="KW-0378">Hydrolase</keyword>
<feature type="binding site" evidence="2">
    <location>
        <position position="113"/>
    </location>
    <ligand>
        <name>Mn(2+)</name>
        <dbReference type="ChEBI" id="CHEBI:29035"/>
        <label>2</label>
    </ligand>
</feature>
<dbReference type="InterPro" id="IPR017439">
    <property type="entry name" value="Amidohydrolase"/>
</dbReference>
<name>A0A1N7FI59_9GAMM</name>
<evidence type="ECO:0000256" key="1">
    <source>
        <dbReference type="ARBA" id="ARBA00022801"/>
    </source>
</evidence>
<dbReference type="GO" id="GO:0019877">
    <property type="term" value="P:diaminopimelate biosynthetic process"/>
    <property type="evidence" value="ECO:0007669"/>
    <property type="project" value="UniProtKB-ARBA"/>
</dbReference>
<dbReference type="AlphaFoldDB" id="A0A1N7FI59"/>
<dbReference type="FunFam" id="3.30.70.360:FF:000001">
    <property type="entry name" value="N-acetyldiaminopimelate deacetylase"/>
    <property type="match status" value="1"/>
</dbReference>
<feature type="binding site" evidence="2">
    <location>
        <position position="111"/>
    </location>
    <ligand>
        <name>Mn(2+)</name>
        <dbReference type="ChEBI" id="CHEBI:29035"/>
        <label>2</label>
    </ligand>
</feature>
<dbReference type="Pfam" id="PF01546">
    <property type="entry name" value="Peptidase_M20"/>
    <property type="match status" value="1"/>
</dbReference>
<dbReference type="GO" id="GO:0050118">
    <property type="term" value="F:N-acetyldiaminopimelate deacetylase activity"/>
    <property type="evidence" value="ECO:0007669"/>
    <property type="project" value="UniProtKB-ARBA"/>
</dbReference>
<dbReference type="GO" id="GO:0046872">
    <property type="term" value="F:metal ion binding"/>
    <property type="evidence" value="ECO:0007669"/>
    <property type="project" value="UniProtKB-KW"/>
</dbReference>
<feature type="domain" description="Peptidase M20 dimerisation" evidence="3">
    <location>
        <begin position="195"/>
        <end position="287"/>
    </location>
</feature>
<dbReference type="EMBL" id="FTNU01000013">
    <property type="protein sequence ID" value="SIR99977.1"/>
    <property type="molecule type" value="Genomic_DNA"/>
</dbReference>